<dbReference type="Proteomes" id="UP000230069">
    <property type="component" value="Unassembled WGS sequence"/>
</dbReference>
<keyword evidence="4" id="KW-0963">Cytoplasm</keyword>
<comment type="similarity">
    <text evidence="3">Belongs to the ubiquitin family.</text>
</comment>
<keyword evidence="6" id="KW-0677">Repeat</keyword>
<dbReference type="PRINTS" id="PR00348">
    <property type="entry name" value="UBIQUITIN"/>
</dbReference>
<organism evidence="10 11">
    <name type="scientific">Aquilegia coerulea</name>
    <name type="common">Rocky mountain columbine</name>
    <dbReference type="NCBI Taxonomy" id="218851"/>
    <lineage>
        <taxon>Eukaryota</taxon>
        <taxon>Viridiplantae</taxon>
        <taxon>Streptophyta</taxon>
        <taxon>Embryophyta</taxon>
        <taxon>Tracheophyta</taxon>
        <taxon>Spermatophyta</taxon>
        <taxon>Magnoliopsida</taxon>
        <taxon>Ranunculales</taxon>
        <taxon>Ranunculaceae</taxon>
        <taxon>Thalictroideae</taxon>
        <taxon>Aquilegia</taxon>
    </lineage>
</organism>
<dbReference type="Gene3D" id="3.10.20.90">
    <property type="entry name" value="Phosphatidylinositol 3-kinase Catalytic Subunit, Chain A, domain 1"/>
    <property type="match status" value="4"/>
</dbReference>
<dbReference type="SMART" id="SM00213">
    <property type="entry name" value="UBQ"/>
    <property type="match status" value="4"/>
</dbReference>
<evidence type="ECO:0000256" key="1">
    <source>
        <dbReference type="ARBA" id="ARBA00004123"/>
    </source>
</evidence>
<keyword evidence="7" id="KW-0832">Ubl conjugation</keyword>
<name>A0A2G5CTZ6_AQUCA</name>
<dbReference type="GO" id="GO:0005737">
    <property type="term" value="C:cytoplasm"/>
    <property type="evidence" value="ECO:0007669"/>
    <property type="project" value="UniProtKB-SubCell"/>
</dbReference>
<evidence type="ECO:0000256" key="8">
    <source>
        <dbReference type="ARBA" id="ARBA00023242"/>
    </source>
</evidence>
<evidence type="ECO:0000256" key="4">
    <source>
        <dbReference type="ARBA" id="ARBA00022490"/>
    </source>
</evidence>
<dbReference type="GO" id="GO:0003729">
    <property type="term" value="F:mRNA binding"/>
    <property type="evidence" value="ECO:0007669"/>
    <property type="project" value="UniProtKB-ARBA"/>
</dbReference>
<reference evidence="10 11" key="1">
    <citation type="submission" date="2017-09" db="EMBL/GenBank/DDBJ databases">
        <title>WGS assembly of Aquilegia coerulea Goldsmith.</title>
        <authorList>
            <person name="Hodges S."/>
            <person name="Kramer E."/>
            <person name="Nordborg M."/>
            <person name="Tomkins J."/>
            <person name="Borevitz J."/>
            <person name="Derieg N."/>
            <person name="Yan J."/>
            <person name="Mihaltcheva S."/>
            <person name="Hayes R.D."/>
            <person name="Rokhsar D."/>
        </authorList>
    </citation>
    <scope>NUCLEOTIDE SEQUENCE [LARGE SCALE GENOMIC DNA]</scope>
    <source>
        <strain evidence="11">cv. Goldsmith</strain>
    </source>
</reference>
<dbReference type="STRING" id="218851.A0A2G5CTZ6"/>
<feature type="domain" description="Ubiquitin-like" evidence="9">
    <location>
        <begin position="1"/>
        <end position="63"/>
    </location>
</feature>
<dbReference type="PROSITE" id="PS50053">
    <property type="entry name" value="UBIQUITIN_2"/>
    <property type="match status" value="4"/>
</dbReference>
<evidence type="ECO:0000256" key="2">
    <source>
        <dbReference type="ARBA" id="ARBA00004496"/>
    </source>
</evidence>
<feature type="domain" description="Ubiquitin-like" evidence="9">
    <location>
        <begin position="69"/>
        <end position="145"/>
    </location>
</feature>
<keyword evidence="8" id="KW-0539">Nucleus</keyword>
<evidence type="ECO:0000256" key="6">
    <source>
        <dbReference type="ARBA" id="ARBA00022737"/>
    </source>
</evidence>
<gene>
    <name evidence="10" type="ORF">AQUCO_03800165v1</name>
</gene>
<dbReference type="SUPFAM" id="SSF54236">
    <property type="entry name" value="Ubiquitin-like"/>
    <property type="match status" value="4"/>
</dbReference>
<accession>A0A2G5CTZ6</accession>
<dbReference type="Pfam" id="PF00240">
    <property type="entry name" value="ubiquitin"/>
    <property type="match status" value="4"/>
</dbReference>
<comment type="subcellular location">
    <subcellularLocation>
        <location evidence="2">Cytoplasm</location>
    </subcellularLocation>
    <subcellularLocation>
        <location evidence="1">Nucleus</location>
    </subcellularLocation>
</comment>
<dbReference type="AlphaFoldDB" id="A0A2G5CTZ6"/>
<feature type="domain" description="Ubiquitin-like" evidence="9">
    <location>
        <begin position="146"/>
        <end position="215"/>
    </location>
</feature>
<dbReference type="InParanoid" id="A0A2G5CTZ6"/>
<keyword evidence="11" id="KW-1185">Reference proteome</keyword>
<evidence type="ECO:0000256" key="7">
    <source>
        <dbReference type="ARBA" id="ARBA00022843"/>
    </source>
</evidence>
<dbReference type="InterPro" id="IPR050158">
    <property type="entry name" value="Ubiquitin_ubiquitin-like"/>
</dbReference>
<evidence type="ECO:0000256" key="3">
    <source>
        <dbReference type="ARBA" id="ARBA00008430"/>
    </source>
</evidence>
<sequence>MKTIPLEVKKCDTVSKVRAEFSEIEGVSKVNLKKLFFEGNCLENDRKLMDYGIRNGSIVNMFLDSGVRIQIHVKMSQIGKTFALDVDIRDTVHTVKGKIQNKEGLTTSQLDLIYLGEELDNRHFLATYNIQQGSILYALFRAGDAMQVNVSLEHGKKIINLKVKSWYSVENVKNMIESIEGIPTKTQKLFLTRVKLENQTTLADLNIADGQTLDLTCGMQIFVRTLRGKIITLQVDSSDLIEDVKEMIKEREGVPTQQQRLTYGRAGQLQNEHTLAECGIEKESTLQMVLCLCGC</sequence>
<evidence type="ECO:0000313" key="10">
    <source>
        <dbReference type="EMBL" id="PIA34367.1"/>
    </source>
</evidence>
<evidence type="ECO:0000313" key="11">
    <source>
        <dbReference type="Proteomes" id="UP000230069"/>
    </source>
</evidence>
<protein>
    <recommendedName>
        <fullName evidence="9">Ubiquitin-like domain-containing protein</fullName>
    </recommendedName>
</protein>
<proteinExistence type="inferred from homology"/>
<dbReference type="EMBL" id="KZ305055">
    <property type="protein sequence ID" value="PIA34367.1"/>
    <property type="molecule type" value="Genomic_DNA"/>
</dbReference>
<dbReference type="OrthoDB" id="1894077at2759"/>
<dbReference type="PANTHER" id="PTHR10666">
    <property type="entry name" value="UBIQUITIN"/>
    <property type="match status" value="1"/>
</dbReference>
<keyword evidence="5" id="KW-1017">Isopeptide bond</keyword>
<dbReference type="InterPro" id="IPR019956">
    <property type="entry name" value="Ubiquitin_dom"/>
</dbReference>
<dbReference type="GO" id="GO:0005634">
    <property type="term" value="C:nucleus"/>
    <property type="evidence" value="ECO:0007669"/>
    <property type="project" value="UniProtKB-SubCell"/>
</dbReference>
<dbReference type="FunFam" id="3.10.20.90:FF:000469">
    <property type="entry name" value="Polyubiquitin-C"/>
    <property type="match status" value="1"/>
</dbReference>
<feature type="domain" description="Ubiquitin-like" evidence="9">
    <location>
        <begin position="219"/>
        <end position="290"/>
    </location>
</feature>
<dbReference type="CDD" id="cd17039">
    <property type="entry name" value="Ubl_ubiquitin_like"/>
    <property type="match status" value="2"/>
</dbReference>
<dbReference type="InterPro" id="IPR029071">
    <property type="entry name" value="Ubiquitin-like_domsf"/>
</dbReference>
<dbReference type="InterPro" id="IPR000626">
    <property type="entry name" value="Ubiquitin-like_dom"/>
</dbReference>
<evidence type="ECO:0000259" key="9">
    <source>
        <dbReference type="PROSITE" id="PS50053"/>
    </source>
</evidence>
<evidence type="ECO:0000256" key="5">
    <source>
        <dbReference type="ARBA" id="ARBA00022499"/>
    </source>
</evidence>